<sequence>MPAIACSPAPTSPPPNLRLHAGNRNALESPEAPDDGITTWLTEAREGLDRNIVFHAGSDVFSLTGAAVGSSRPARSEIHGRRHLSVFLPPSRLGGRTRDRERAPNSGGRGGVLVIQAPVRPGSSEVDYRSPPMAVRWRTELSSLRP</sequence>
<keyword evidence="3" id="KW-1185">Reference proteome</keyword>
<proteinExistence type="predicted"/>
<evidence type="ECO:0000313" key="3">
    <source>
        <dbReference type="Proteomes" id="UP001054889"/>
    </source>
</evidence>
<reference evidence="2" key="2">
    <citation type="submission" date="2021-12" db="EMBL/GenBank/DDBJ databases">
        <title>Resequencing data analysis of finger millet.</title>
        <authorList>
            <person name="Hatakeyama M."/>
            <person name="Aluri S."/>
            <person name="Balachadran M.T."/>
            <person name="Sivarajan S.R."/>
            <person name="Poveda L."/>
            <person name="Shimizu-Inatsugi R."/>
            <person name="Schlapbach R."/>
            <person name="Sreeman S.M."/>
            <person name="Shimizu K.K."/>
        </authorList>
    </citation>
    <scope>NUCLEOTIDE SEQUENCE</scope>
</reference>
<name>A0AAV5CRR9_ELECO</name>
<accession>A0AAV5CRR9</accession>
<protein>
    <submittedName>
        <fullName evidence="2">Uncharacterized protein</fullName>
    </submittedName>
</protein>
<dbReference type="Proteomes" id="UP001054889">
    <property type="component" value="Unassembled WGS sequence"/>
</dbReference>
<feature type="region of interest" description="Disordered" evidence="1">
    <location>
        <begin position="71"/>
        <end position="129"/>
    </location>
</feature>
<organism evidence="2 3">
    <name type="scientific">Eleusine coracana subsp. coracana</name>
    <dbReference type="NCBI Taxonomy" id="191504"/>
    <lineage>
        <taxon>Eukaryota</taxon>
        <taxon>Viridiplantae</taxon>
        <taxon>Streptophyta</taxon>
        <taxon>Embryophyta</taxon>
        <taxon>Tracheophyta</taxon>
        <taxon>Spermatophyta</taxon>
        <taxon>Magnoliopsida</taxon>
        <taxon>Liliopsida</taxon>
        <taxon>Poales</taxon>
        <taxon>Poaceae</taxon>
        <taxon>PACMAD clade</taxon>
        <taxon>Chloridoideae</taxon>
        <taxon>Cynodonteae</taxon>
        <taxon>Eleusininae</taxon>
        <taxon>Eleusine</taxon>
    </lineage>
</organism>
<comment type="caution">
    <text evidence="2">The sequence shown here is derived from an EMBL/GenBank/DDBJ whole genome shotgun (WGS) entry which is preliminary data.</text>
</comment>
<dbReference type="AlphaFoldDB" id="A0AAV5CRR9"/>
<evidence type="ECO:0000256" key="1">
    <source>
        <dbReference type="SAM" id="MobiDB-lite"/>
    </source>
</evidence>
<gene>
    <name evidence="2" type="primary">ga18009</name>
    <name evidence="2" type="ORF">PR202_ga18009</name>
</gene>
<feature type="region of interest" description="Disordered" evidence="1">
    <location>
        <begin position="1"/>
        <end position="36"/>
    </location>
</feature>
<dbReference type="EMBL" id="BQKI01000008">
    <property type="protein sequence ID" value="GJN00796.1"/>
    <property type="molecule type" value="Genomic_DNA"/>
</dbReference>
<evidence type="ECO:0000313" key="2">
    <source>
        <dbReference type="EMBL" id="GJN00796.1"/>
    </source>
</evidence>
<reference evidence="2" key="1">
    <citation type="journal article" date="2018" name="DNA Res.">
        <title>Multiple hybrid de novo genome assembly of finger millet, an orphan allotetraploid crop.</title>
        <authorList>
            <person name="Hatakeyama M."/>
            <person name="Aluri S."/>
            <person name="Balachadran M.T."/>
            <person name="Sivarajan S.R."/>
            <person name="Patrignani A."/>
            <person name="Gruter S."/>
            <person name="Poveda L."/>
            <person name="Shimizu-Inatsugi R."/>
            <person name="Baeten J."/>
            <person name="Francoijs K.J."/>
            <person name="Nataraja K.N."/>
            <person name="Reddy Y.A.N."/>
            <person name="Phadnis S."/>
            <person name="Ravikumar R.L."/>
            <person name="Schlapbach R."/>
            <person name="Sreeman S.M."/>
            <person name="Shimizu K.K."/>
        </authorList>
    </citation>
    <scope>NUCLEOTIDE SEQUENCE</scope>
</reference>